<dbReference type="RefSeq" id="WP_109321851.1">
    <property type="nucleotide sequence ID" value="NZ_CP029346.1"/>
</dbReference>
<feature type="signal peptide" evidence="2">
    <location>
        <begin position="1"/>
        <end position="20"/>
    </location>
</feature>
<dbReference type="GO" id="GO:0102211">
    <property type="term" value="F:unsaturated rhamnogalacturonyl hydrolase activity"/>
    <property type="evidence" value="ECO:0007669"/>
    <property type="project" value="UniProtKB-EC"/>
</dbReference>
<evidence type="ECO:0000313" key="3">
    <source>
        <dbReference type="EMBL" id="AWL08075.1"/>
    </source>
</evidence>
<keyword evidence="2" id="KW-0732">Signal</keyword>
<evidence type="ECO:0000256" key="2">
    <source>
        <dbReference type="SAM" id="SignalP"/>
    </source>
</evidence>
<name>A0A2S2DRR8_9BACT</name>
<dbReference type="Gene3D" id="1.50.10.10">
    <property type="match status" value="1"/>
</dbReference>
<proteinExistence type="predicted"/>
<dbReference type="GO" id="GO:0005975">
    <property type="term" value="P:carbohydrate metabolic process"/>
    <property type="evidence" value="ECO:0007669"/>
    <property type="project" value="InterPro"/>
</dbReference>
<keyword evidence="3" id="KW-0326">Glycosidase</keyword>
<dbReference type="OrthoDB" id="6381507at2"/>
<keyword evidence="4" id="KW-1185">Reference proteome</keyword>
<gene>
    <name evidence="3" type="primary">yteR</name>
    <name evidence="3" type="ORF">HME7025_00192</name>
</gene>
<accession>A0A2S2DRR8</accession>
<evidence type="ECO:0000256" key="1">
    <source>
        <dbReference type="ARBA" id="ARBA00022801"/>
    </source>
</evidence>
<dbReference type="InterPro" id="IPR052043">
    <property type="entry name" value="PolySaccharide_Degr_Enz"/>
</dbReference>
<keyword evidence="1 3" id="KW-0378">Hydrolase</keyword>
<dbReference type="KEGG" id="psez:HME7025_00192"/>
<organism evidence="3 4">
    <name type="scientific">Aquirufa nivalisilvae</name>
    <dbReference type="NCBI Taxonomy" id="2516557"/>
    <lineage>
        <taxon>Bacteria</taxon>
        <taxon>Pseudomonadati</taxon>
        <taxon>Bacteroidota</taxon>
        <taxon>Cytophagia</taxon>
        <taxon>Cytophagales</taxon>
        <taxon>Flectobacillaceae</taxon>
        <taxon>Aquirufa</taxon>
    </lineage>
</organism>
<reference evidence="4" key="1">
    <citation type="submission" date="2018-05" db="EMBL/GenBank/DDBJ databases">
        <title>Pseudarcicella sp. HME7025 Genome sequencing and assembly.</title>
        <authorList>
            <person name="Kim H."/>
            <person name="Kang H."/>
            <person name="Joh K."/>
        </authorList>
    </citation>
    <scope>NUCLEOTIDE SEQUENCE [LARGE SCALE GENOMIC DNA]</scope>
    <source>
        <strain evidence="4">HME7025</strain>
    </source>
</reference>
<dbReference type="EC" id="3.2.1.172" evidence="3"/>
<sequence length="380" mass="43660">MRKSLFFSILLFFALSPIQAQTWIDSLDRYGREVYMPAEKYVWDWGQATFLNSLIHLYQTKPASEKSQYLQYIRTAMDKTYDVANGKHPNAIASGIGMAFLARVTKEEKYKIKAQAIYQDYLNAPRSKNGGISHRTETVELWDDTVYMLNMFLMEMYRATGEEKYLAHMYAQIKAHSQSLANPETGLWVHAWDDDEQDYDDGCSVVGWPDKKTRKSSEYWGRANGWVTMTLVDVLSNISPKSNYYEPLKNEFLAIIRTLPSLQNKQTGHWYQLLLYPQDAKNWEESSCTAMYAYSMSKGIELGLLSSQEYLPSIHLAYQGLKKYSLVQPKGSYLCPSRVSGGTCVGMKDYYYGRPIVEGQGFGIGSFIMFALEYQKISHK</sequence>
<protein>
    <submittedName>
        <fullName evidence="3">Unsaturated rhamnogalacturonyl hydrolase</fullName>
        <ecNumber evidence="3">3.2.1.172</ecNumber>
    </submittedName>
</protein>
<dbReference type="PANTHER" id="PTHR33886">
    <property type="entry name" value="UNSATURATED RHAMNOGALACTURONAN HYDROLASE (EUROFUNG)"/>
    <property type="match status" value="1"/>
</dbReference>
<dbReference type="SUPFAM" id="SSF48208">
    <property type="entry name" value="Six-hairpin glycosidases"/>
    <property type="match status" value="1"/>
</dbReference>
<dbReference type="InterPro" id="IPR010905">
    <property type="entry name" value="Glyco_hydro_88"/>
</dbReference>
<dbReference type="PANTHER" id="PTHR33886:SF8">
    <property type="entry name" value="UNSATURATED RHAMNOGALACTURONAN HYDROLASE (EUROFUNG)"/>
    <property type="match status" value="1"/>
</dbReference>
<dbReference type="Pfam" id="PF07470">
    <property type="entry name" value="Glyco_hydro_88"/>
    <property type="match status" value="1"/>
</dbReference>
<feature type="chain" id="PRO_5015391238" evidence="2">
    <location>
        <begin position="21"/>
        <end position="380"/>
    </location>
</feature>
<dbReference type="EMBL" id="CP029346">
    <property type="protein sequence ID" value="AWL08075.1"/>
    <property type="molecule type" value="Genomic_DNA"/>
</dbReference>
<dbReference type="InterPro" id="IPR012341">
    <property type="entry name" value="6hp_glycosidase-like_sf"/>
</dbReference>
<evidence type="ECO:0000313" key="4">
    <source>
        <dbReference type="Proteomes" id="UP000245468"/>
    </source>
</evidence>
<dbReference type="AlphaFoldDB" id="A0A2S2DRR8"/>
<dbReference type="Proteomes" id="UP000245468">
    <property type="component" value="Chromosome"/>
</dbReference>
<dbReference type="InterPro" id="IPR008928">
    <property type="entry name" value="6-hairpin_glycosidase_sf"/>
</dbReference>